<comment type="caution">
    <text evidence="2">The sequence shown here is derived from an EMBL/GenBank/DDBJ whole genome shotgun (WGS) entry which is preliminary data.</text>
</comment>
<evidence type="ECO:0000259" key="1">
    <source>
        <dbReference type="Pfam" id="PF08241"/>
    </source>
</evidence>
<dbReference type="OrthoDB" id="5983563at2"/>
<dbReference type="AlphaFoldDB" id="A0A0F3L0H9"/>
<dbReference type="Pfam" id="PF08241">
    <property type="entry name" value="Methyltransf_11"/>
    <property type="match status" value="1"/>
</dbReference>
<dbReference type="RefSeq" id="WP_045827856.1">
    <property type="nucleotide sequence ID" value="NZ_JZRB01000003.1"/>
</dbReference>
<dbReference type="InterPro" id="IPR013216">
    <property type="entry name" value="Methyltransf_11"/>
</dbReference>
<keyword evidence="3" id="KW-1185">Reference proteome</keyword>
<dbReference type="GO" id="GO:0008757">
    <property type="term" value="F:S-adenosylmethionine-dependent methyltransferase activity"/>
    <property type="evidence" value="ECO:0007669"/>
    <property type="project" value="InterPro"/>
</dbReference>
<evidence type="ECO:0000313" key="3">
    <source>
        <dbReference type="Proteomes" id="UP000033651"/>
    </source>
</evidence>
<dbReference type="Gene3D" id="3.40.50.150">
    <property type="entry name" value="Vaccinia Virus protein VP39"/>
    <property type="match status" value="1"/>
</dbReference>
<name>A0A0F3L0H9_9GAMM</name>
<gene>
    <name evidence="2" type="ORF">VI08_01975</name>
</gene>
<dbReference type="SUPFAM" id="SSF53335">
    <property type="entry name" value="S-adenosyl-L-methionine-dependent methyltransferases"/>
    <property type="match status" value="1"/>
</dbReference>
<evidence type="ECO:0000313" key="2">
    <source>
        <dbReference type="EMBL" id="KJV36983.1"/>
    </source>
</evidence>
<feature type="domain" description="Methyltransferase type 11" evidence="1">
    <location>
        <begin position="70"/>
        <end position="120"/>
    </location>
</feature>
<dbReference type="EMBL" id="JZRB01000003">
    <property type="protein sequence ID" value="KJV36983.1"/>
    <property type="molecule type" value="Genomic_DNA"/>
</dbReference>
<dbReference type="PATRIC" id="fig|345309.4.peg.2263"/>
<reference evidence="2 3" key="1">
    <citation type="submission" date="2015-03" db="EMBL/GenBank/DDBJ databases">
        <title>Draft genome sequence of Luteibacter yeojuensis strain SU11.</title>
        <authorList>
            <person name="Sulaiman J."/>
            <person name="Priya K."/>
            <person name="Chan K.-G."/>
        </authorList>
    </citation>
    <scope>NUCLEOTIDE SEQUENCE [LARGE SCALE GENOMIC DNA]</scope>
    <source>
        <strain evidence="2 3">SU11</strain>
    </source>
</reference>
<dbReference type="Proteomes" id="UP000033651">
    <property type="component" value="Unassembled WGS sequence"/>
</dbReference>
<dbReference type="InterPro" id="IPR029063">
    <property type="entry name" value="SAM-dependent_MTases_sf"/>
</dbReference>
<accession>A0A0F3L0H9</accession>
<sequence length="230" mass="24935">MPNFVSDIYATPHVRKLLADENRVLAPLLNRCTGSHGLHLTAAHAGEPPAIPLLGHWATVRVAGAHLGGDVLASGLEPLPFTDEAFGVVLLRHALETTARQDNLLDEAIRVLEPGGMIAITGFHPVGLWSPWVARQSRGARPRLTWPWWWSQRLVRDDFELSMPRRLGSAWPRAGGAAAGESLIGGGYLLVARKKRPSAVPLRPRVALSPAPVPGTFASGARRHARETLR</sequence>
<proteinExistence type="predicted"/>
<protein>
    <recommendedName>
        <fullName evidence="1">Methyltransferase type 11 domain-containing protein</fullName>
    </recommendedName>
</protein>
<organism evidence="2 3">
    <name type="scientific">Luteibacter yeojuensis</name>
    <dbReference type="NCBI Taxonomy" id="345309"/>
    <lineage>
        <taxon>Bacteria</taxon>
        <taxon>Pseudomonadati</taxon>
        <taxon>Pseudomonadota</taxon>
        <taxon>Gammaproteobacteria</taxon>
        <taxon>Lysobacterales</taxon>
        <taxon>Rhodanobacteraceae</taxon>
        <taxon>Luteibacter</taxon>
    </lineage>
</organism>